<proteinExistence type="predicted"/>
<accession>A0A9P4U2T5</accession>
<dbReference type="AlphaFoldDB" id="A0A9P4U2T5"/>
<dbReference type="OrthoDB" id="62952at2759"/>
<reference evidence="1" key="1">
    <citation type="journal article" date="2020" name="Stud. Mycol.">
        <title>101 Dothideomycetes genomes: a test case for predicting lifestyles and emergence of pathogens.</title>
        <authorList>
            <person name="Haridas S."/>
            <person name="Albert R."/>
            <person name="Binder M."/>
            <person name="Bloem J."/>
            <person name="Labutti K."/>
            <person name="Salamov A."/>
            <person name="Andreopoulos B."/>
            <person name="Baker S."/>
            <person name="Barry K."/>
            <person name="Bills G."/>
            <person name="Bluhm B."/>
            <person name="Cannon C."/>
            <person name="Castanera R."/>
            <person name="Culley D."/>
            <person name="Daum C."/>
            <person name="Ezra D."/>
            <person name="Gonzalez J."/>
            <person name="Henrissat B."/>
            <person name="Kuo A."/>
            <person name="Liang C."/>
            <person name="Lipzen A."/>
            <person name="Lutzoni F."/>
            <person name="Magnuson J."/>
            <person name="Mondo S."/>
            <person name="Nolan M."/>
            <person name="Ohm R."/>
            <person name="Pangilinan J."/>
            <person name="Park H.-J."/>
            <person name="Ramirez L."/>
            <person name="Alfaro M."/>
            <person name="Sun H."/>
            <person name="Tritt A."/>
            <person name="Yoshinaga Y."/>
            <person name="Zwiers L.-H."/>
            <person name="Turgeon B."/>
            <person name="Goodwin S."/>
            <person name="Spatafora J."/>
            <person name="Crous P."/>
            <person name="Grigoriev I."/>
        </authorList>
    </citation>
    <scope>NUCLEOTIDE SEQUENCE</scope>
    <source>
        <strain evidence="1">CBS 130266</strain>
    </source>
</reference>
<protein>
    <recommendedName>
        <fullName evidence="3">F-box domain-containing protein</fullName>
    </recommendedName>
</protein>
<dbReference type="InterPro" id="IPR038883">
    <property type="entry name" value="AN11006-like"/>
</dbReference>
<dbReference type="EMBL" id="MU007015">
    <property type="protein sequence ID" value="KAF2434856.1"/>
    <property type="molecule type" value="Genomic_DNA"/>
</dbReference>
<name>A0A9P4U2T5_9PEZI</name>
<keyword evidence="2" id="KW-1185">Reference proteome</keyword>
<evidence type="ECO:0008006" key="3">
    <source>
        <dbReference type="Google" id="ProtNLM"/>
    </source>
</evidence>
<comment type="caution">
    <text evidence="1">The sequence shown here is derived from an EMBL/GenBank/DDBJ whole genome shotgun (WGS) entry which is preliminary data.</text>
</comment>
<sequence length="263" mass="29746">METKEDLNYQTSSLLRLPTELRRQIYSDCLPHTIPNNIRSESRTLWRRASINLLLVCRSVCADDLDILYGTNTFEIDICYDAIKFRYTWLIPSGLKPKVLYNFPSYFTSANVQRIRNCIIDLEHVDDYTGRIKYNMGGAGLTAGIRDRVAAFVNEVRDVGAFGKVIVRLSYGNRILSDIRRVKVLCREAGRDTEAAQTVLEPFKCLTGVRRAEVSGSVTPKYAAEITQAMIGKADGKTLPMVAAKEVAQDPAVLWRWKNSWNA</sequence>
<dbReference type="PANTHER" id="PTHR42085">
    <property type="entry name" value="F-BOX DOMAIN-CONTAINING PROTEIN"/>
    <property type="match status" value="1"/>
</dbReference>
<dbReference type="PANTHER" id="PTHR42085:SF7">
    <property type="entry name" value="F-BOX DOMAIN-CONTAINING PROTEIN"/>
    <property type="match status" value="1"/>
</dbReference>
<evidence type="ECO:0000313" key="1">
    <source>
        <dbReference type="EMBL" id="KAF2434856.1"/>
    </source>
</evidence>
<dbReference type="Proteomes" id="UP000800235">
    <property type="component" value="Unassembled WGS sequence"/>
</dbReference>
<gene>
    <name evidence="1" type="ORF">EJ08DRAFT_646304</name>
</gene>
<organism evidence="1 2">
    <name type="scientific">Tothia fuscella</name>
    <dbReference type="NCBI Taxonomy" id="1048955"/>
    <lineage>
        <taxon>Eukaryota</taxon>
        <taxon>Fungi</taxon>
        <taxon>Dikarya</taxon>
        <taxon>Ascomycota</taxon>
        <taxon>Pezizomycotina</taxon>
        <taxon>Dothideomycetes</taxon>
        <taxon>Pleosporomycetidae</taxon>
        <taxon>Venturiales</taxon>
        <taxon>Cylindrosympodiaceae</taxon>
        <taxon>Tothia</taxon>
    </lineage>
</organism>
<evidence type="ECO:0000313" key="2">
    <source>
        <dbReference type="Proteomes" id="UP000800235"/>
    </source>
</evidence>